<protein>
    <submittedName>
        <fullName evidence="2">Alpha/beta family hydrolase</fullName>
    </submittedName>
</protein>
<dbReference type="InterPro" id="IPR046879">
    <property type="entry name" value="KANL3/Tex30_Abhydrolase"/>
</dbReference>
<dbReference type="SUPFAM" id="SSF53474">
    <property type="entry name" value="alpha/beta-Hydrolases"/>
    <property type="match status" value="1"/>
</dbReference>
<accession>A0ABV7V157</accession>
<dbReference type="InterPro" id="IPR029058">
    <property type="entry name" value="AB_hydrolase_fold"/>
</dbReference>
<dbReference type="Gene3D" id="3.40.50.1820">
    <property type="entry name" value="alpha/beta hydrolase"/>
    <property type="match status" value="1"/>
</dbReference>
<evidence type="ECO:0000313" key="2">
    <source>
        <dbReference type="EMBL" id="MFC3670780.1"/>
    </source>
</evidence>
<keyword evidence="3" id="KW-1185">Reference proteome</keyword>
<evidence type="ECO:0000313" key="3">
    <source>
        <dbReference type="Proteomes" id="UP001595683"/>
    </source>
</evidence>
<reference evidence="3" key="1">
    <citation type="journal article" date="2019" name="Int. J. Syst. Evol. Microbiol.">
        <title>The Global Catalogue of Microorganisms (GCM) 10K type strain sequencing project: providing services to taxonomists for standard genome sequencing and annotation.</title>
        <authorList>
            <consortium name="The Broad Institute Genomics Platform"/>
            <consortium name="The Broad Institute Genome Sequencing Center for Infectious Disease"/>
            <person name="Wu L."/>
            <person name="Ma J."/>
        </authorList>
    </citation>
    <scope>NUCLEOTIDE SEQUENCE [LARGE SCALE GENOMIC DNA]</scope>
    <source>
        <strain evidence="3">KCTC 42224</strain>
    </source>
</reference>
<dbReference type="Pfam" id="PF20408">
    <property type="entry name" value="Abhydrolase_11"/>
    <property type="match status" value="1"/>
</dbReference>
<gene>
    <name evidence="2" type="ORF">ACFOOT_05040</name>
</gene>
<sequence length="239" mass="26440">MTPPMAIVLADRNNTARRSDILPRVTARFGECGQPVFLFQSPRQAASERINRRLEQVLPGIARSTGQALSWPGRLAWCVVKTVLACASPQRWDFLVAALLPPWRVAARELARFIEALPHERVVIITHSAGGVAATRIAAHPKVQGIASFGYPFRHPERQREAYRTRHLRGVTKPMVVIQGQRDIYGGDPAQFGPLLGPACAIVSIDSDHDYHGLEDAEFARTWQAIAQVQQAACEKAVR</sequence>
<dbReference type="Proteomes" id="UP001595683">
    <property type="component" value="Unassembled WGS sequence"/>
</dbReference>
<keyword evidence="2" id="KW-0378">Hydrolase</keyword>
<feature type="domain" description="KANL3/Tex30 alpha/beta hydrolase-like" evidence="1">
    <location>
        <begin position="109"/>
        <end position="221"/>
    </location>
</feature>
<proteinExistence type="predicted"/>
<organism evidence="2 3">
    <name type="scientific">Novosphingobium pokkalii</name>
    <dbReference type="NCBI Taxonomy" id="1770194"/>
    <lineage>
        <taxon>Bacteria</taxon>
        <taxon>Pseudomonadati</taxon>
        <taxon>Pseudomonadota</taxon>
        <taxon>Alphaproteobacteria</taxon>
        <taxon>Sphingomonadales</taxon>
        <taxon>Sphingomonadaceae</taxon>
        <taxon>Novosphingobium</taxon>
    </lineage>
</organism>
<comment type="caution">
    <text evidence="2">The sequence shown here is derived from an EMBL/GenBank/DDBJ whole genome shotgun (WGS) entry which is preliminary data.</text>
</comment>
<dbReference type="EMBL" id="JBHRYE010000009">
    <property type="protein sequence ID" value="MFC3670780.1"/>
    <property type="molecule type" value="Genomic_DNA"/>
</dbReference>
<name>A0ABV7V157_9SPHN</name>
<evidence type="ECO:0000259" key="1">
    <source>
        <dbReference type="Pfam" id="PF20408"/>
    </source>
</evidence>
<dbReference type="GO" id="GO:0016787">
    <property type="term" value="F:hydrolase activity"/>
    <property type="evidence" value="ECO:0007669"/>
    <property type="project" value="UniProtKB-KW"/>
</dbReference>
<dbReference type="RefSeq" id="WP_191326313.1">
    <property type="nucleotide sequence ID" value="NZ_BMZP01000040.1"/>
</dbReference>